<accession>A0ABR2AFA3</accession>
<keyword evidence="3" id="KW-1185">Reference proteome</keyword>
<reference evidence="2 3" key="1">
    <citation type="journal article" date="2024" name="G3 (Bethesda)">
        <title>Genome assembly of Hibiscus sabdariffa L. provides insights into metabolisms of medicinal natural products.</title>
        <authorList>
            <person name="Kim T."/>
        </authorList>
    </citation>
    <scope>NUCLEOTIDE SEQUENCE [LARGE SCALE GENOMIC DNA]</scope>
    <source>
        <strain evidence="2">TK-2024</strain>
        <tissue evidence="2">Old leaves</tissue>
    </source>
</reference>
<protein>
    <submittedName>
        <fullName evidence="2">Uncharacterized protein</fullName>
    </submittedName>
</protein>
<dbReference type="Proteomes" id="UP001472677">
    <property type="component" value="Unassembled WGS sequence"/>
</dbReference>
<name>A0ABR2AFA3_9ROSI</name>
<sequence>MFLKEDHNQESMEMNQDENVAKKTLTPDGSKGKNRSMRKRSSVATKDTANAAVQKKVKANTLAMQLYCYVVFGP</sequence>
<feature type="region of interest" description="Disordered" evidence="1">
    <location>
        <begin position="1"/>
        <end position="50"/>
    </location>
</feature>
<proteinExistence type="predicted"/>
<evidence type="ECO:0000256" key="1">
    <source>
        <dbReference type="SAM" id="MobiDB-lite"/>
    </source>
</evidence>
<gene>
    <name evidence="2" type="ORF">V6N12_047580</name>
</gene>
<organism evidence="2 3">
    <name type="scientific">Hibiscus sabdariffa</name>
    <name type="common">roselle</name>
    <dbReference type="NCBI Taxonomy" id="183260"/>
    <lineage>
        <taxon>Eukaryota</taxon>
        <taxon>Viridiplantae</taxon>
        <taxon>Streptophyta</taxon>
        <taxon>Embryophyta</taxon>
        <taxon>Tracheophyta</taxon>
        <taxon>Spermatophyta</taxon>
        <taxon>Magnoliopsida</taxon>
        <taxon>eudicotyledons</taxon>
        <taxon>Gunneridae</taxon>
        <taxon>Pentapetalae</taxon>
        <taxon>rosids</taxon>
        <taxon>malvids</taxon>
        <taxon>Malvales</taxon>
        <taxon>Malvaceae</taxon>
        <taxon>Malvoideae</taxon>
        <taxon>Hibiscus</taxon>
    </lineage>
</organism>
<feature type="compositionally biased region" description="Basic and acidic residues" evidence="1">
    <location>
        <begin position="1"/>
        <end position="10"/>
    </location>
</feature>
<evidence type="ECO:0000313" key="2">
    <source>
        <dbReference type="EMBL" id="KAK8491704.1"/>
    </source>
</evidence>
<evidence type="ECO:0000313" key="3">
    <source>
        <dbReference type="Proteomes" id="UP001472677"/>
    </source>
</evidence>
<comment type="caution">
    <text evidence="2">The sequence shown here is derived from an EMBL/GenBank/DDBJ whole genome shotgun (WGS) entry which is preliminary data.</text>
</comment>
<dbReference type="EMBL" id="JBBPBM010000766">
    <property type="protein sequence ID" value="KAK8491704.1"/>
    <property type="molecule type" value="Genomic_DNA"/>
</dbReference>
<feature type="compositionally biased region" description="Basic residues" evidence="1">
    <location>
        <begin position="32"/>
        <end position="41"/>
    </location>
</feature>